<protein>
    <submittedName>
        <fullName evidence="3">Uncharacterized protein</fullName>
    </submittedName>
</protein>
<gene>
    <name evidence="2" type="ORF">g.14153</name>
    <name evidence="3" type="ORF">g.14154</name>
</gene>
<organism evidence="3">
    <name type="scientific">Clastoptera arizonana</name>
    <name type="common">Arizona spittle bug</name>
    <dbReference type="NCBI Taxonomy" id="38151"/>
    <lineage>
        <taxon>Eukaryota</taxon>
        <taxon>Metazoa</taxon>
        <taxon>Ecdysozoa</taxon>
        <taxon>Arthropoda</taxon>
        <taxon>Hexapoda</taxon>
        <taxon>Insecta</taxon>
        <taxon>Pterygota</taxon>
        <taxon>Neoptera</taxon>
        <taxon>Paraneoptera</taxon>
        <taxon>Hemiptera</taxon>
        <taxon>Auchenorrhyncha</taxon>
        <taxon>Cercopoidea</taxon>
        <taxon>Clastopteridae</taxon>
        <taxon>Clastoptera</taxon>
    </lineage>
</organism>
<keyword evidence="1" id="KW-0812">Transmembrane</keyword>
<feature type="transmembrane region" description="Helical" evidence="1">
    <location>
        <begin position="46"/>
        <end position="68"/>
    </location>
</feature>
<dbReference type="AlphaFoldDB" id="A0A1B6E349"/>
<reference evidence="3" key="1">
    <citation type="submission" date="2015-12" db="EMBL/GenBank/DDBJ databases">
        <title>De novo transcriptome assembly of four potential Pierce s Disease insect vectors from Arizona vineyards.</title>
        <authorList>
            <person name="Tassone E.E."/>
        </authorList>
    </citation>
    <scope>NUCLEOTIDE SEQUENCE</scope>
</reference>
<proteinExistence type="predicted"/>
<dbReference type="EMBL" id="GEDC01004979">
    <property type="protein sequence ID" value="JAS32319.1"/>
    <property type="molecule type" value="Transcribed_RNA"/>
</dbReference>
<keyword evidence="1" id="KW-0472">Membrane</keyword>
<evidence type="ECO:0000313" key="3">
    <source>
        <dbReference type="EMBL" id="JAS32319.1"/>
    </source>
</evidence>
<dbReference type="PANTHER" id="PTHR15868:SF0">
    <property type="entry name" value="SIMILAR TO RIKEN CDNA 6430571L13 GENE_ SIMILAR TO G20 PROTEIN"/>
    <property type="match status" value="1"/>
</dbReference>
<dbReference type="PANTHER" id="PTHR15868">
    <property type="entry name" value="SIMILAR TO RIKEN CDNA 6430571L13 GENE, SIMILAR TO G20 PROTEIN"/>
    <property type="match status" value="1"/>
</dbReference>
<dbReference type="InterPro" id="IPR042351">
    <property type="entry name" value="C3orf18-like"/>
</dbReference>
<dbReference type="EMBL" id="GEDC01018511">
    <property type="protein sequence ID" value="JAS18787.1"/>
    <property type="molecule type" value="Transcribed_RNA"/>
</dbReference>
<evidence type="ECO:0000313" key="2">
    <source>
        <dbReference type="EMBL" id="JAS18787.1"/>
    </source>
</evidence>
<evidence type="ECO:0000256" key="1">
    <source>
        <dbReference type="SAM" id="Phobius"/>
    </source>
</evidence>
<accession>A0A1B6E349</accession>
<keyword evidence="1" id="KW-1133">Transmembrane helix</keyword>
<name>A0A1B6E349_9HEMI</name>
<sequence length="128" mass="14857">MSTTQFLVTSITVTSSQSVTTEFYNLTTTKEPDDAKLGPKEKTLNFIIAPICIFSIICFIAAMIFLFLRKKRLDRLRHRLMPLYNFDPGEEGEDWEAELLEDANDFNNRRGYKSIDHPEIQQTKLSFE</sequence>